<gene>
    <name evidence="1" type="ORF">AWB83_00674</name>
</gene>
<keyword evidence="2" id="KW-1185">Reference proteome</keyword>
<dbReference type="Proteomes" id="UP000054978">
    <property type="component" value="Unassembled WGS sequence"/>
</dbReference>
<dbReference type="RefSeq" id="WP_167389048.1">
    <property type="nucleotide sequence ID" value="NZ_FCOB02000002.1"/>
</dbReference>
<protein>
    <submittedName>
        <fullName evidence="1">Diguanylate cyclase/phosphodiesterase</fullName>
    </submittedName>
</protein>
<dbReference type="AlphaFoldDB" id="A0A157ZKB7"/>
<name>A0A157ZKB7_9BURK</name>
<dbReference type="EMBL" id="FCOB02000002">
    <property type="protein sequence ID" value="SAK45889.1"/>
    <property type="molecule type" value="Genomic_DNA"/>
</dbReference>
<sequence length="98" mass="10471">MNAVLLERMLVEAPTLTVKSRYSPQERLAGGIHGEDRLARRTFFGFVRLSAGAVCVEPGAARGSAHVSTVAAVAKRWAKEHASGFAVLELGEFDSGVM</sequence>
<evidence type="ECO:0000313" key="1">
    <source>
        <dbReference type="EMBL" id="SAK45889.1"/>
    </source>
</evidence>
<reference evidence="1" key="1">
    <citation type="submission" date="2016-01" db="EMBL/GenBank/DDBJ databases">
        <authorList>
            <person name="Peeters C."/>
        </authorList>
    </citation>
    <scope>NUCLEOTIDE SEQUENCE [LARGE SCALE GENOMIC DNA]</scope>
    <source>
        <strain evidence="1">LMG 29326</strain>
    </source>
</reference>
<proteinExistence type="predicted"/>
<accession>A0A157ZKB7</accession>
<dbReference type="STRING" id="1777144.AWB83_00674"/>
<comment type="caution">
    <text evidence="1">The sequence shown here is derived from an EMBL/GenBank/DDBJ whole genome shotgun (WGS) entry which is preliminary data.</text>
</comment>
<organism evidence="1 2">
    <name type="scientific">Caballeronia ptereochthonis</name>
    <dbReference type="NCBI Taxonomy" id="1777144"/>
    <lineage>
        <taxon>Bacteria</taxon>
        <taxon>Pseudomonadati</taxon>
        <taxon>Pseudomonadota</taxon>
        <taxon>Betaproteobacteria</taxon>
        <taxon>Burkholderiales</taxon>
        <taxon>Burkholderiaceae</taxon>
        <taxon>Caballeronia</taxon>
    </lineage>
</organism>
<evidence type="ECO:0000313" key="2">
    <source>
        <dbReference type="Proteomes" id="UP000054978"/>
    </source>
</evidence>